<dbReference type="InterPro" id="IPR012292">
    <property type="entry name" value="Globin/Proto"/>
</dbReference>
<dbReference type="EMBL" id="CP045809">
    <property type="protein sequence ID" value="QHN37039.1"/>
    <property type="molecule type" value="Genomic_DNA"/>
</dbReference>
<dbReference type="InterPro" id="IPR009050">
    <property type="entry name" value="Globin-like_sf"/>
</dbReference>
<evidence type="ECO:0000313" key="2">
    <source>
        <dbReference type="Proteomes" id="UP001059836"/>
    </source>
</evidence>
<proteinExistence type="predicted"/>
<organism evidence="1 2">
    <name type="scientific">Gordonia pseudamarae</name>
    <dbReference type="NCBI Taxonomy" id="2831662"/>
    <lineage>
        <taxon>Bacteria</taxon>
        <taxon>Bacillati</taxon>
        <taxon>Actinomycetota</taxon>
        <taxon>Actinomycetes</taxon>
        <taxon>Mycobacteriales</taxon>
        <taxon>Gordoniaceae</taxon>
        <taxon>Gordonia</taxon>
    </lineage>
</organism>
<name>A0ABX6IMH5_9ACTN</name>
<gene>
    <name evidence="1" type="ORF">GII31_21215</name>
</gene>
<dbReference type="InterPro" id="IPR044399">
    <property type="entry name" value="Mb-like_M"/>
</dbReference>
<dbReference type="Gene3D" id="1.10.490.10">
    <property type="entry name" value="Globins"/>
    <property type="match status" value="1"/>
</dbReference>
<evidence type="ECO:0000313" key="1">
    <source>
        <dbReference type="EMBL" id="QHN37039.1"/>
    </source>
</evidence>
<evidence type="ECO:0008006" key="3">
    <source>
        <dbReference type="Google" id="ProtNLM"/>
    </source>
</evidence>
<sequence>MQQVDTGDAAVLRSLELYGEHVGEPTTIIYERFFARYPEAEEMFAYDRHVEERMMSSVLMMISDLADHTSTIDECLYWITDHVAWEVSRDMVFDMFEMIHDTIREGLGERWTPEMGTGWHNLLGRMKPAMAERITEIEGYSRVPDLSARV</sequence>
<keyword evidence="2" id="KW-1185">Reference proteome</keyword>
<dbReference type="Proteomes" id="UP001059836">
    <property type="component" value="Chromosome"/>
</dbReference>
<dbReference type="RefSeq" id="WP_213245308.1">
    <property type="nucleotide sequence ID" value="NZ_CP045806.1"/>
</dbReference>
<dbReference type="SUPFAM" id="SSF46458">
    <property type="entry name" value="Globin-like"/>
    <property type="match status" value="1"/>
</dbReference>
<dbReference type="CDD" id="cd01040">
    <property type="entry name" value="Mb-like"/>
    <property type="match status" value="1"/>
</dbReference>
<reference evidence="1" key="1">
    <citation type="journal article" date="2021" name="Nat. Microbiol.">
        <title>Cocultivation of an ultrasmall environmental parasitic bacterium with lytic ability against bacteria associated with wastewater foams.</title>
        <authorList>
            <person name="Batinovic S."/>
            <person name="Rose J.J.A."/>
            <person name="Ratcliffe J."/>
            <person name="Seviour R.J."/>
            <person name="Petrovski S."/>
        </authorList>
    </citation>
    <scope>NUCLEOTIDE SEQUENCE</scope>
    <source>
        <strain evidence="1">CON9</strain>
    </source>
</reference>
<protein>
    <recommendedName>
        <fullName evidence="3">Globin</fullName>
    </recommendedName>
</protein>
<accession>A0ABX6IMH5</accession>